<keyword evidence="1 2" id="KW-0808">Transferase</keyword>
<name>A0A7W4YCC5_9CELL</name>
<reference evidence="4 5" key="2">
    <citation type="submission" date="2020-08" db="EMBL/GenBank/DDBJ databases">
        <authorList>
            <person name="Partida-Martinez L."/>
            <person name="Huntemann M."/>
            <person name="Clum A."/>
            <person name="Wang J."/>
            <person name="Palaniappan K."/>
            <person name="Ritter S."/>
            <person name="Chen I.-M."/>
            <person name="Stamatis D."/>
            <person name="Reddy T."/>
            <person name="O'Malley R."/>
            <person name="Daum C."/>
            <person name="Shapiro N."/>
            <person name="Ivanova N."/>
            <person name="Kyrpides N."/>
            <person name="Woyke T."/>
        </authorList>
    </citation>
    <scope>NUCLEOTIDE SEQUENCE [LARGE SCALE GENOMIC DNA]</scope>
    <source>
        <strain evidence="4 5">RAS26</strain>
    </source>
</reference>
<keyword evidence="3" id="KW-1133">Transmembrane helix</keyword>
<evidence type="ECO:0000256" key="3">
    <source>
        <dbReference type="SAM" id="Phobius"/>
    </source>
</evidence>
<dbReference type="RefSeq" id="WP_183296773.1">
    <property type="nucleotide sequence ID" value="NZ_JACHVX010000004.1"/>
</dbReference>
<dbReference type="GO" id="GO:0016020">
    <property type="term" value="C:membrane"/>
    <property type="evidence" value="ECO:0007669"/>
    <property type="project" value="InterPro"/>
</dbReference>
<dbReference type="Proteomes" id="UP000518206">
    <property type="component" value="Unassembled WGS sequence"/>
</dbReference>
<gene>
    <name evidence="4" type="ORF">FHR80_002892</name>
</gene>
<protein>
    <submittedName>
        <fullName evidence="4">Phosphatidylglycerophosphate synthase</fullName>
    </submittedName>
</protein>
<feature type="transmembrane region" description="Helical" evidence="3">
    <location>
        <begin position="225"/>
        <end position="245"/>
    </location>
</feature>
<dbReference type="GO" id="GO:0008654">
    <property type="term" value="P:phospholipid biosynthetic process"/>
    <property type="evidence" value="ECO:0007669"/>
    <property type="project" value="InterPro"/>
</dbReference>
<dbReference type="Pfam" id="PF01066">
    <property type="entry name" value="CDP-OH_P_transf"/>
    <property type="match status" value="1"/>
</dbReference>
<keyword evidence="3" id="KW-0812">Transmembrane</keyword>
<reference evidence="4 5" key="1">
    <citation type="submission" date="2020-08" db="EMBL/GenBank/DDBJ databases">
        <title>The Agave Microbiome: Exploring the role of microbial communities in plant adaptations to desert environments.</title>
        <authorList>
            <person name="Partida-Martinez L.P."/>
        </authorList>
    </citation>
    <scope>NUCLEOTIDE SEQUENCE [LARGE SCALE GENOMIC DNA]</scope>
    <source>
        <strain evidence="4 5">RAS26</strain>
    </source>
</reference>
<evidence type="ECO:0000256" key="1">
    <source>
        <dbReference type="ARBA" id="ARBA00022679"/>
    </source>
</evidence>
<dbReference type="InterPro" id="IPR048254">
    <property type="entry name" value="CDP_ALCOHOL_P_TRANSF_CS"/>
</dbReference>
<feature type="transmembrane region" description="Helical" evidence="3">
    <location>
        <begin position="122"/>
        <end position="143"/>
    </location>
</feature>
<evidence type="ECO:0000313" key="4">
    <source>
        <dbReference type="EMBL" id="MBB2923964.1"/>
    </source>
</evidence>
<comment type="similarity">
    <text evidence="2">Belongs to the CDP-alcohol phosphatidyltransferase class-I family.</text>
</comment>
<dbReference type="EMBL" id="JACHVX010000004">
    <property type="protein sequence ID" value="MBB2923964.1"/>
    <property type="molecule type" value="Genomic_DNA"/>
</dbReference>
<evidence type="ECO:0000313" key="5">
    <source>
        <dbReference type="Proteomes" id="UP000518206"/>
    </source>
</evidence>
<accession>A0A7W4YCC5</accession>
<dbReference type="Gene3D" id="1.20.120.1760">
    <property type="match status" value="1"/>
</dbReference>
<organism evidence="4 5">
    <name type="scientific">Cellulomonas cellasea</name>
    <dbReference type="NCBI Taxonomy" id="43670"/>
    <lineage>
        <taxon>Bacteria</taxon>
        <taxon>Bacillati</taxon>
        <taxon>Actinomycetota</taxon>
        <taxon>Actinomycetes</taxon>
        <taxon>Micrococcales</taxon>
        <taxon>Cellulomonadaceae</taxon>
        <taxon>Cellulomonas</taxon>
    </lineage>
</organism>
<dbReference type="GO" id="GO:0016780">
    <property type="term" value="F:phosphotransferase activity, for other substituted phosphate groups"/>
    <property type="evidence" value="ECO:0007669"/>
    <property type="project" value="InterPro"/>
</dbReference>
<dbReference type="AlphaFoldDB" id="A0A7W4YCC5"/>
<dbReference type="InterPro" id="IPR043130">
    <property type="entry name" value="CDP-OH_PTrfase_TM_dom"/>
</dbReference>
<dbReference type="PROSITE" id="PS00379">
    <property type="entry name" value="CDP_ALCOHOL_P_TRANSF"/>
    <property type="match status" value="1"/>
</dbReference>
<feature type="transmembrane region" description="Helical" evidence="3">
    <location>
        <begin position="82"/>
        <end position="101"/>
    </location>
</feature>
<feature type="transmembrane region" description="Helical" evidence="3">
    <location>
        <begin position="149"/>
        <end position="169"/>
    </location>
</feature>
<evidence type="ECO:0000256" key="2">
    <source>
        <dbReference type="RuleBase" id="RU003750"/>
    </source>
</evidence>
<dbReference type="InterPro" id="IPR000462">
    <property type="entry name" value="CDP-OH_P_trans"/>
</dbReference>
<proteinExistence type="inferred from homology"/>
<sequence>MATRPLTDGRTQSHREVVRRLAAAQKSNRGAAGWSRWVNRPAGRQLAALAYRLGLSPNHVTVASAALSGTGIALLATQRPTVGTGLLVAALLVVGYMLDAADGQLARLTGTGSRAGEWLDHVVDATKTAVIHLAVLVSWYRFLDLPDRMLLVPLAFSAVACVFFFSVILSEQLRRSAHAALGAPTTRPASEPAPVLRSLVVLPGDYGILCVSFALLGFSAVFVPLYTLLMVANALLLLAALVRWYREMRTLTA</sequence>
<comment type="caution">
    <text evidence="4">The sequence shown here is derived from an EMBL/GenBank/DDBJ whole genome shotgun (WGS) entry which is preliminary data.</text>
</comment>
<keyword evidence="3" id="KW-0472">Membrane</keyword>